<evidence type="ECO:0000256" key="1">
    <source>
        <dbReference type="ARBA" id="ARBA00004123"/>
    </source>
</evidence>
<feature type="region of interest" description="Disordered" evidence="12">
    <location>
        <begin position="334"/>
        <end position="359"/>
    </location>
</feature>
<evidence type="ECO:0000256" key="2">
    <source>
        <dbReference type="ARBA" id="ARBA00008494"/>
    </source>
</evidence>
<evidence type="ECO:0000313" key="13">
    <source>
        <dbReference type="EMBL" id="PBC27688.1"/>
    </source>
</evidence>
<evidence type="ECO:0000256" key="11">
    <source>
        <dbReference type="ARBA" id="ARBA00079896"/>
    </source>
</evidence>
<evidence type="ECO:0000313" key="14">
    <source>
        <dbReference type="Proteomes" id="UP000242457"/>
    </source>
</evidence>
<dbReference type="Pfam" id="PF04139">
    <property type="entry name" value="Rad9"/>
    <property type="match status" value="1"/>
</dbReference>
<dbReference type="EMBL" id="KZ288344">
    <property type="protein sequence ID" value="PBC27688.1"/>
    <property type="molecule type" value="Genomic_DNA"/>
</dbReference>
<name>A0A2A3E7K5_APICC</name>
<evidence type="ECO:0000256" key="3">
    <source>
        <dbReference type="ARBA" id="ARBA00022553"/>
    </source>
</evidence>
<organism evidence="13 14">
    <name type="scientific">Apis cerana cerana</name>
    <name type="common">Oriental honeybee</name>
    <dbReference type="NCBI Taxonomy" id="94128"/>
    <lineage>
        <taxon>Eukaryota</taxon>
        <taxon>Metazoa</taxon>
        <taxon>Ecdysozoa</taxon>
        <taxon>Arthropoda</taxon>
        <taxon>Hexapoda</taxon>
        <taxon>Insecta</taxon>
        <taxon>Pterygota</taxon>
        <taxon>Neoptera</taxon>
        <taxon>Endopterygota</taxon>
        <taxon>Hymenoptera</taxon>
        <taxon>Apocrita</taxon>
        <taxon>Aculeata</taxon>
        <taxon>Apoidea</taxon>
        <taxon>Anthophila</taxon>
        <taxon>Apidae</taxon>
        <taxon>Apis</taxon>
    </lineage>
</organism>
<keyword evidence="7" id="KW-0269">Exonuclease</keyword>
<keyword evidence="14" id="KW-1185">Reference proteome</keyword>
<dbReference type="PANTHER" id="PTHR15237:SF0">
    <property type="entry name" value="CELL CYCLE CHECKPOINT CONTROL PROTEIN"/>
    <property type="match status" value="1"/>
</dbReference>
<dbReference type="GO" id="GO:0071479">
    <property type="term" value="P:cellular response to ionizing radiation"/>
    <property type="evidence" value="ECO:0007669"/>
    <property type="project" value="TreeGrafter"/>
</dbReference>
<feature type="compositionally biased region" description="Basic and acidic residues" evidence="12">
    <location>
        <begin position="334"/>
        <end position="352"/>
    </location>
</feature>
<evidence type="ECO:0000256" key="8">
    <source>
        <dbReference type="ARBA" id="ARBA00023242"/>
    </source>
</evidence>
<dbReference type="PANTHER" id="PTHR15237">
    <property type="entry name" value="DNA REPAIR PROTEIN RAD9"/>
    <property type="match status" value="1"/>
</dbReference>
<keyword evidence="8" id="KW-0539">Nucleus</keyword>
<evidence type="ECO:0000256" key="6">
    <source>
        <dbReference type="ARBA" id="ARBA00022801"/>
    </source>
</evidence>
<dbReference type="Gene3D" id="3.70.10.10">
    <property type="match status" value="1"/>
</dbReference>
<evidence type="ECO:0000256" key="9">
    <source>
        <dbReference type="ARBA" id="ARBA00059283"/>
    </source>
</evidence>
<keyword evidence="3" id="KW-0597">Phosphoprotein</keyword>
<dbReference type="InterPro" id="IPR046938">
    <property type="entry name" value="DNA_clamp_sf"/>
</dbReference>
<comment type="subcellular location">
    <subcellularLocation>
        <location evidence="1">Nucleus</location>
    </subcellularLocation>
</comment>
<dbReference type="STRING" id="94128.A0A2A3E7K5"/>
<evidence type="ECO:0000256" key="10">
    <source>
        <dbReference type="ARBA" id="ARBA00069752"/>
    </source>
</evidence>
<dbReference type="GO" id="GO:0030896">
    <property type="term" value="C:checkpoint clamp complex"/>
    <property type="evidence" value="ECO:0007669"/>
    <property type="project" value="InterPro"/>
</dbReference>
<evidence type="ECO:0000256" key="12">
    <source>
        <dbReference type="SAM" id="MobiDB-lite"/>
    </source>
</evidence>
<evidence type="ECO:0000256" key="5">
    <source>
        <dbReference type="ARBA" id="ARBA00022763"/>
    </source>
</evidence>
<dbReference type="SUPFAM" id="SSF55979">
    <property type="entry name" value="DNA clamp"/>
    <property type="match status" value="2"/>
</dbReference>
<accession>A0A2A3E7K5</accession>
<keyword evidence="6" id="KW-0378">Hydrolase</keyword>
<keyword evidence="5" id="KW-0227">DNA damage</keyword>
<evidence type="ECO:0000256" key="4">
    <source>
        <dbReference type="ARBA" id="ARBA00022722"/>
    </source>
</evidence>
<protein>
    <recommendedName>
        <fullName evidence="10">Cell cycle checkpoint control protein RAD9A</fullName>
    </recommendedName>
    <alternativeName>
        <fullName evidence="11">DNA repair exonuclease rad9 homolog A</fullName>
    </alternativeName>
</protein>
<keyword evidence="4" id="KW-0540">Nuclease</keyword>
<dbReference type="FunFam" id="3.70.10.10:FF:000005">
    <property type="entry name" value="Cell cycle checkpoint control protein"/>
    <property type="match status" value="1"/>
</dbReference>
<proteinExistence type="inferred from homology"/>
<evidence type="ECO:0000256" key="7">
    <source>
        <dbReference type="ARBA" id="ARBA00022839"/>
    </source>
</evidence>
<dbReference type="GO" id="GO:0000076">
    <property type="term" value="P:DNA replication checkpoint signaling"/>
    <property type="evidence" value="ECO:0007669"/>
    <property type="project" value="TreeGrafter"/>
</dbReference>
<dbReference type="OrthoDB" id="60092at2759"/>
<comment type="function">
    <text evidence="9">Component of the 9-1-1 cell-cycle checkpoint response complex that plays a major role in DNA repair. The 9-1-1 complex is recruited to DNA lesion upon damage by the RAD17-replication factor C (RFC) clamp loader complex. Acts then as a sliding clamp platform on DNA for several proteins involved in long-patch base excision repair (LP-BER). The 9-1-1 complex stimulates DNA polymerase beta (POLB) activity by increasing its affinity for the 3'-OH end of the primer-template and stabilizes POLB to those sites where LP-BER proceeds; endonuclease FEN1 cleavage activity on substrates with double, nick, or gap flaps of distinct sequences and lengths; and DNA ligase I (LIG1) on long-patch base excision repair substrates. The 9-1-1 complex is necessary for the recruitment of RHNO1 to sites of double-stranded breaks (DSB) occurring during the S phase. RAD9A possesses 3'-&gt;5' double stranded DNA exonuclease activity.</text>
</comment>
<dbReference type="GO" id="GO:0031573">
    <property type="term" value="P:mitotic intra-S DNA damage checkpoint signaling"/>
    <property type="evidence" value="ECO:0007669"/>
    <property type="project" value="TreeGrafter"/>
</dbReference>
<comment type="similarity">
    <text evidence="2">Belongs to the rad9 family.</text>
</comment>
<gene>
    <name evidence="13" type="ORF">APICC_04060</name>
</gene>
<dbReference type="Proteomes" id="UP000242457">
    <property type="component" value="Unassembled WGS sequence"/>
</dbReference>
<dbReference type="InterPro" id="IPR007268">
    <property type="entry name" value="Rad9/Ddc1"/>
</dbReference>
<dbReference type="GO" id="GO:0004527">
    <property type="term" value="F:exonuclease activity"/>
    <property type="evidence" value="ECO:0007669"/>
    <property type="project" value="UniProtKB-KW"/>
</dbReference>
<sequence>MKCVIPGANVKIKYKYILVLAKAIHALSKIGEEMYIEPQENVLSFRTVNMANSAYADFTFFQCYFSYYVYGDLQENDALKCKISMRSAMTVFKASNVIDKQVETCHIRLEPNASEILFILKYKNSITKTHLLPILDCEILQTIYNKDCASIKLSSQPRVLGDAIQNFHQHLIEITLEVSTQKLLLRNYVDDSSGLSNTTRTQVALGKGEFDQYDIGSETSITFCMKEFKSILTFAEIANIPITIYFEGAGRPVIFVLKNQSFEVNLVLSTLNSDADSQTETTINKQEEKFMRKRTINKRVSKKNNNKSNRIKNKSIKSDNMLGNITLKKSHSCFMEEEKEQNNSKEQPETTTKDNQNINKVNTLPIEQNIQEKNSSYSCDIITKFNKTSISEKKLINSEFIITKRKSRNDEIDKQDNLHHDNIAVENEIPNSPPPPTKKARLILKKCFQTTFDPRTLPGYDIVLAKDSDEDCSE</sequence>
<reference evidence="13 14" key="1">
    <citation type="submission" date="2014-07" db="EMBL/GenBank/DDBJ databases">
        <title>Genomic and transcriptomic analysis on Apis cerana provide comprehensive insights into honey bee biology.</title>
        <authorList>
            <person name="Diao Q."/>
            <person name="Sun L."/>
            <person name="Zheng H."/>
            <person name="Zheng H."/>
            <person name="Xu S."/>
            <person name="Wang S."/>
            <person name="Zeng Z."/>
            <person name="Hu F."/>
            <person name="Su S."/>
            <person name="Wu J."/>
        </authorList>
    </citation>
    <scope>NUCLEOTIDE SEQUENCE [LARGE SCALE GENOMIC DNA]</scope>
    <source>
        <tissue evidence="13">Pupae without intestine</tissue>
    </source>
</reference>
<dbReference type="GO" id="GO:0006281">
    <property type="term" value="P:DNA repair"/>
    <property type="evidence" value="ECO:0007669"/>
    <property type="project" value="TreeGrafter"/>
</dbReference>
<dbReference type="AlphaFoldDB" id="A0A2A3E7K5"/>